<keyword evidence="2" id="KW-1185">Reference proteome</keyword>
<dbReference type="EMBL" id="JAEPRB010000268">
    <property type="protein sequence ID" value="KAG2217847.1"/>
    <property type="molecule type" value="Genomic_DNA"/>
</dbReference>
<protein>
    <submittedName>
        <fullName evidence="1">Uncharacterized protein</fullName>
    </submittedName>
</protein>
<reference evidence="1 2" key="1">
    <citation type="submission" date="2020-12" db="EMBL/GenBank/DDBJ databases">
        <title>Metabolic potential, ecology and presence of endohyphal bacteria is reflected in genomic diversity of Mucoromycotina.</title>
        <authorList>
            <person name="Muszewska A."/>
            <person name="Okrasinska A."/>
            <person name="Steczkiewicz K."/>
            <person name="Drgas O."/>
            <person name="Orlowska M."/>
            <person name="Perlinska-Lenart U."/>
            <person name="Aleksandrzak-Piekarczyk T."/>
            <person name="Szatraj K."/>
            <person name="Zielenkiewicz U."/>
            <person name="Pilsyk S."/>
            <person name="Malc E."/>
            <person name="Mieczkowski P."/>
            <person name="Kruszewska J.S."/>
            <person name="Biernat P."/>
            <person name="Pawlowska J."/>
        </authorList>
    </citation>
    <scope>NUCLEOTIDE SEQUENCE [LARGE SCALE GENOMIC DNA]</scope>
    <source>
        <strain evidence="1 2">CBS 142.35</strain>
    </source>
</reference>
<accession>A0A8H7RV68</accession>
<gene>
    <name evidence="1" type="ORF">INT45_008144</name>
</gene>
<evidence type="ECO:0000313" key="1">
    <source>
        <dbReference type="EMBL" id="KAG2217847.1"/>
    </source>
</evidence>
<comment type="caution">
    <text evidence="1">The sequence shown here is derived from an EMBL/GenBank/DDBJ whole genome shotgun (WGS) entry which is preliminary data.</text>
</comment>
<dbReference type="AlphaFoldDB" id="A0A8H7RV68"/>
<dbReference type="Proteomes" id="UP000646827">
    <property type="component" value="Unassembled WGS sequence"/>
</dbReference>
<proteinExistence type="predicted"/>
<name>A0A8H7RV68_9FUNG</name>
<sequence>MVETRRDNVSVATTFIDNEDRAVTGMAAIAAKVPSIRPDLVLFKNRLEYRVAECGKGGDEEIEKKEIVETNLHYPKVMKSMFLHTASKCDNNEDVTRRLQIIGFSQFLMDNPDGYVCRIRSTPQYKISTVPSNMLYGLLPKS</sequence>
<evidence type="ECO:0000313" key="2">
    <source>
        <dbReference type="Proteomes" id="UP000646827"/>
    </source>
</evidence>
<organism evidence="1 2">
    <name type="scientific">Circinella minor</name>
    <dbReference type="NCBI Taxonomy" id="1195481"/>
    <lineage>
        <taxon>Eukaryota</taxon>
        <taxon>Fungi</taxon>
        <taxon>Fungi incertae sedis</taxon>
        <taxon>Mucoromycota</taxon>
        <taxon>Mucoromycotina</taxon>
        <taxon>Mucoromycetes</taxon>
        <taxon>Mucorales</taxon>
        <taxon>Lichtheimiaceae</taxon>
        <taxon>Circinella</taxon>
    </lineage>
</organism>
<dbReference type="OrthoDB" id="2286232at2759"/>